<dbReference type="CDD" id="cd19594">
    <property type="entry name" value="serpin_crustaceans_chelicerates_insects"/>
    <property type="match status" value="1"/>
</dbReference>
<evidence type="ECO:0000313" key="11">
    <source>
        <dbReference type="EMBL" id="CAL4063086.1"/>
    </source>
</evidence>
<accession>A0AAV2PT28</accession>
<evidence type="ECO:0000313" key="12">
    <source>
        <dbReference type="Proteomes" id="UP001497623"/>
    </source>
</evidence>
<evidence type="ECO:0000256" key="1">
    <source>
        <dbReference type="ARBA" id="ARBA00004613"/>
    </source>
</evidence>
<dbReference type="InterPro" id="IPR036186">
    <property type="entry name" value="Serpin_sf"/>
</dbReference>
<feature type="domain" description="Serpin" evidence="10">
    <location>
        <begin position="46"/>
        <end position="409"/>
    </location>
</feature>
<evidence type="ECO:0000256" key="7">
    <source>
        <dbReference type="ARBA" id="ARBA00023180"/>
    </source>
</evidence>
<reference evidence="11 12" key="1">
    <citation type="submission" date="2024-05" db="EMBL/GenBank/DDBJ databases">
        <authorList>
            <person name="Wallberg A."/>
        </authorList>
    </citation>
    <scope>NUCLEOTIDE SEQUENCE [LARGE SCALE GENOMIC DNA]</scope>
</reference>
<dbReference type="InterPro" id="IPR042185">
    <property type="entry name" value="Serpin_sf_2"/>
</dbReference>
<keyword evidence="4" id="KW-0646">Protease inhibitor</keyword>
<dbReference type="SUPFAM" id="SSF56574">
    <property type="entry name" value="Serpins"/>
    <property type="match status" value="1"/>
</dbReference>
<dbReference type="InterPro" id="IPR000215">
    <property type="entry name" value="Serpin_fam"/>
</dbReference>
<dbReference type="GO" id="GO:0004867">
    <property type="term" value="F:serine-type endopeptidase inhibitor activity"/>
    <property type="evidence" value="ECO:0007669"/>
    <property type="project" value="UniProtKB-KW"/>
</dbReference>
<evidence type="ECO:0000259" key="10">
    <source>
        <dbReference type="SMART" id="SM00093"/>
    </source>
</evidence>
<evidence type="ECO:0000256" key="4">
    <source>
        <dbReference type="ARBA" id="ARBA00022690"/>
    </source>
</evidence>
<dbReference type="PROSITE" id="PS00284">
    <property type="entry name" value="SERPIN"/>
    <property type="match status" value="1"/>
</dbReference>
<sequence>YPFRNMLRVLLLLALVAIVRPQCLSEDDTKFPDPSSDLTGITEFGLDLFKELFDHTTPSNFFFSPYSVWNALILAYFGSQGTTETQLARALYVPDKVSTLNNWRKLEFLYEMRGLNNSDYTFNLANRAYFDNSVQLKSCMESILFNEIEKLDFTDTIGSAKTINGFVKNVTKDRIKELVSADDLQNAKMVLTNAAFFKGTWFSQFKPSATGKKLFYMTREEYTFVDMMVQKGNFRHGVSEELGAHILELPYTGDAMSMFILLPPFISGAQGFNAMVQSLNSSTLRDAMDNMWRVQVQVELPKFKMEQMIGDRLMNGLSNMGISDLFDANLANLSGFSSDGGLAVGGSIHKAFVEVNEEGTEAAAATAFISFRSSRPDSPATFACNHPFIFFIHDNLTKNILFIGAYKNPKN</sequence>
<protein>
    <recommendedName>
        <fullName evidence="10">Serpin domain-containing protein</fullName>
    </recommendedName>
</protein>
<evidence type="ECO:0000256" key="3">
    <source>
        <dbReference type="ARBA" id="ARBA00022525"/>
    </source>
</evidence>
<dbReference type="InterPro" id="IPR042178">
    <property type="entry name" value="Serpin_sf_1"/>
</dbReference>
<evidence type="ECO:0000256" key="8">
    <source>
        <dbReference type="RuleBase" id="RU000411"/>
    </source>
</evidence>
<dbReference type="PANTHER" id="PTHR11461:SF278">
    <property type="entry name" value="SERINE PROTEASE INHIBITOR 88EA"/>
    <property type="match status" value="1"/>
</dbReference>
<keyword evidence="7" id="KW-0325">Glycoprotein</keyword>
<keyword evidence="6" id="KW-0722">Serine protease inhibitor</keyword>
<evidence type="ECO:0000256" key="9">
    <source>
        <dbReference type="SAM" id="SignalP"/>
    </source>
</evidence>
<dbReference type="Gene3D" id="2.30.39.10">
    <property type="entry name" value="Alpha-1-antitrypsin, domain 1"/>
    <property type="match status" value="2"/>
</dbReference>
<dbReference type="SMART" id="SM00093">
    <property type="entry name" value="SERPIN"/>
    <property type="match status" value="1"/>
</dbReference>
<feature type="non-terminal residue" evidence="11">
    <location>
        <position position="411"/>
    </location>
</feature>
<dbReference type="InterPro" id="IPR023795">
    <property type="entry name" value="Serpin_CS"/>
</dbReference>
<feature type="non-terminal residue" evidence="11">
    <location>
        <position position="1"/>
    </location>
</feature>
<dbReference type="Gene3D" id="3.30.497.10">
    <property type="entry name" value="Antithrombin, subunit I, domain 2"/>
    <property type="match status" value="1"/>
</dbReference>
<dbReference type="InterPro" id="IPR023796">
    <property type="entry name" value="Serpin_dom"/>
</dbReference>
<comment type="similarity">
    <text evidence="2 8">Belongs to the serpin family.</text>
</comment>
<dbReference type="GO" id="GO:0005615">
    <property type="term" value="C:extracellular space"/>
    <property type="evidence" value="ECO:0007669"/>
    <property type="project" value="InterPro"/>
</dbReference>
<dbReference type="EMBL" id="CAXKWB010001006">
    <property type="protein sequence ID" value="CAL4063086.1"/>
    <property type="molecule type" value="Genomic_DNA"/>
</dbReference>
<evidence type="ECO:0000256" key="2">
    <source>
        <dbReference type="ARBA" id="ARBA00009500"/>
    </source>
</evidence>
<dbReference type="AlphaFoldDB" id="A0AAV2PT28"/>
<proteinExistence type="inferred from homology"/>
<feature type="chain" id="PRO_5043461086" description="Serpin domain-containing protein" evidence="9">
    <location>
        <begin position="22"/>
        <end position="411"/>
    </location>
</feature>
<dbReference type="FunFam" id="2.30.39.10:FF:000030">
    <property type="entry name" value="Serpin 2"/>
    <property type="match status" value="1"/>
</dbReference>
<evidence type="ECO:0000256" key="5">
    <source>
        <dbReference type="ARBA" id="ARBA00022729"/>
    </source>
</evidence>
<name>A0AAV2PT28_MEGNR</name>
<dbReference type="PANTHER" id="PTHR11461">
    <property type="entry name" value="SERINE PROTEASE INHIBITOR, SERPIN"/>
    <property type="match status" value="1"/>
</dbReference>
<evidence type="ECO:0000256" key="6">
    <source>
        <dbReference type="ARBA" id="ARBA00022900"/>
    </source>
</evidence>
<organism evidence="11 12">
    <name type="scientific">Meganyctiphanes norvegica</name>
    <name type="common">Northern krill</name>
    <name type="synonym">Thysanopoda norvegica</name>
    <dbReference type="NCBI Taxonomy" id="48144"/>
    <lineage>
        <taxon>Eukaryota</taxon>
        <taxon>Metazoa</taxon>
        <taxon>Ecdysozoa</taxon>
        <taxon>Arthropoda</taxon>
        <taxon>Crustacea</taxon>
        <taxon>Multicrustacea</taxon>
        <taxon>Malacostraca</taxon>
        <taxon>Eumalacostraca</taxon>
        <taxon>Eucarida</taxon>
        <taxon>Euphausiacea</taxon>
        <taxon>Euphausiidae</taxon>
        <taxon>Meganyctiphanes</taxon>
    </lineage>
</organism>
<dbReference type="Proteomes" id="UP001497623">
    <property type="component" value="Unassembled WGS sequence"/>
</dbReference>
<keyword evidence="3" id="KW-0964">Secreted</keyword>
<comment type="subcellular location">
    <subcellularLocation>
        <location evidence="1">Secreted</location>
    </subcellularLocation>
</comment>
<feature type="signal peptide" evidence="9">
    <location>
        <begin position="1"/>
        <end position="21"/>
    </location>
</feature>
<gene>
    <name evidence="11" type="ORF">MNOR_LOCUS3064</name>
</gene>
<keyword evidence="5 9" id="KW-0732">Signal</keyword>
<keyword evidence="12" id="KW-1185">Reference proteome</keyword>
<comment type="caution">
    <text evidence="11">The sequence shown here is derived from an EMBL/GenBank/DDBJ whole genome shotgun (WGS) entry which is preliminary data.</text>
</comment>
<dbReference type="Pfam" id="PF00079">
    <property type="entry name" value="Serpin"/>
    <property type="match status" value="1"/>
</dbReference>